<dbReference type="AlphaFoldDB" id="X1UYU2"/>
<dbReference type="PANTHER" id="PTHR22854">
    <property type="entry name" value="TRYPTOPHAN BIOSYNTHESIS PROTEIN"/>
    <property type="match status" value="1"/>
</dbReference>
<dbReference type="EMBL" id="BARW01026738">
    <property type="protein sequence ID" value="GAJ08762.1"/>
    <property type="molecule type" value="Genomic_DNA"/>
</dbReference>
<dbReference type="InterPro" id="IPR045186">
    <property type="entry name" value="Indole-3-glycerol_P_synth"/>
</dbReference>
<dbReference type="GO" id="GO:0004640">
    <property type="term" value="F:phosphoribosylanthranilate isomerase activity"/>
    <property type="evidence" value="ECO:0007669"/>
    <property type="project" value="TreeGrafter"/>
</dbReference>
<gene>
    <name evidence="10" type="ORF">S12H4_43551</name>
</gene>
<evidence type="ECO:0000256" key="4">
    <source>
        <dbReference type="ARBA" id="ARBA00022605"/>
    </source>
</evidence>
<keyword evidence="7" id="KW-0057">Aromatic amino acid biosynthesis</keyword>
<feature type="non-terminal residue" evidence="10">
    <location>
        <position position="251"/>
    </location>
</feature>
<dbReference type="PROSITE" id="PS00614">
    <property type="entry name" value="IGPS"/>
    <property type="match status" value="1"/>
</dbReference>
<dbReference type="EC" id="4.1.1.48" evidence="3"/>
<dbReference type="NCBIfam" id="NF001377">
    <property type="entry name" value="PRK00278.2-4"/>
    <property type="match status" value="1"/>
</dbReference>
<keyword evidence="8" id="KW-0456">Lyase</keyword>
<evidence type="ECO:0000256" key="7">
    <source>
        <dbReference type="ARBA" id="ARBA00023141"/>
    </source>
</evidence>
<feature type="domain" description="Indole-3-glycerol phosphate synthase" evidence="9">
    <location>
        <begin position="3"/>
        <end position="248"/>
    </location>
</feature>
<proteinExistence type="inferred from homology"/>
<dbReference type="CDD" id="cd00331">
    <property type="entry name" value="IGPS"/>
    <property type="match status" value="1"/>
</dbReference>
<evidence type="ECO:0000313" key="10">
    <source>
        <dbReference type="EMBL" id="GAJ08762.1"/>
    </source>
</evidence>
<keyword evidence="6" id="KW-0822">Tryptophan biosynthesis</keyword>
<dbReference type="GO" id="GO:0004425">
    <property type="term" value="F:indole-3-glycerol-phosphate synthase activity"/>
    <property type="evidence" value="ECO:0007669"/>
    <property type="project" value="UniProtKB-EC"/>
</dbReference>
<dbReference type="GO" id="GO:0000162">
    <property type="term" value="P:L-tryptophan biosynthetic process"/>
    <property type="evidence" value="ECO:0007669"/>
    <property type="project" value="UniProtKB-UniPathway"/>
</dbReference>
<evidence type="ECO:0000256" key="1">
    <source>
        <dbReference type="ARBA" id="ARBA00001633"/>
    </source>
</evidence>
<sequence>MILDQIVADNKLKLEIRKGSFPLEELRRVALEQPPPLDFASALRGESVQLIAEVKKASPSRGVIRSDFNPTEIAQTYANNGASAISVLTESRYFQGSLNHLKGIRETLGNRLPLLRKDFLYDPYQIYESRAYGADSLLLIVAILRPEKLQELLRLSHELDMSCLVEVHNKIELEIALNSGARVIGINNRDLGTFDVDLTTTKRLRPLIPRDRIVVSESGIKNRDDMEKLKRWGVDAVLIGESLLSVPNIAA</sequence>
<dbReference type="InterPro" id="IPR013798">
    <property type="entry name" value="Indole-3-glycerol_P_synth_dom"/>
</dbReference>
<name>X1UYU2_9ZZZZ</name>
<comment type="catalytic activity">
    <reaction evidence="1">
        <text>1-(2-carboxyphenylamino)-1-deoxy-D-ribulose 5-phosphate + H(+) = (1S,2R)-1-C-(indol-3-yl)glycerol 3-phosphate + CO2 + H2O</text>
        <dbReference type="Rhea" id="RHEA:23476"/>
        <dbReference type="ChEBI" id="CHEBI:15377"/>
        <dbReference type="ChEBI" id="CHEBI:15378"/>
        <dbReference type="ChEBI" id="CHEBI:16526"/>
        <dbReference type="ChEBI" id="CHEBI:58613"/>
        <dbReference type="ChEBI" id="CHEBI:58866"/>
        <dbReference type="EC" id="4.1.1.48"/>
    </reaction>
</comment>
<dbReference type="Gene3D" id="3.20.20.70">
    <property type="entry name" value="Aldolase class I"/>
    <property type="match status" value="1"/>
</dbReference>
<comment type="caution">
    <text evidence="10">The sequence shown here is derived from an EMBL/GenBank/DDBJ whole genome shotgun (WGS) entry which is preliminary data.</text>
</comment>
<dbReference type="SUPFAM" id="SSF51366">
    <property type="entry name" value="Ribulose-phoshate binding barrel"/>
    <property type="match status" value="1"/>
</dbReference>
<dbReference type="PANTHER" id="PTHR22854:SF2">
    <property type="entry name" value="INDOLE-3-GLYCEROL-PHOSPHATE SYNTHASE"/>
    <property type="match status" value="1"/>
</dbReference>
<accession>X1UYU2</accession>
<dbReference type="InterPro" id="IPR013785">
    <property type="entry name" value="Aldolase_TIM"/>
</dbReference>
<dbReference type="FunFam" id="3.20.20.70:FF:000024">
    <property type="entry name" value="Indole-3-glycerol phosphate synthase"/>
    <property type="match status" value="1"/>
</dbReference>
<organism evidence="10">
    <name type="scientific">marine sediment metagenome</name>
    <dbReference type="NCBI Taxonomy" id="412755"/>
    <lineage>
        <taxon>unclassified sequences</taxon>
        <taxon>metagenomes</taxon>
        <taxon>ecological metagenomes</taxon>
    </lineage>
</organism>
<evidence type="ECO:0000256" key="8">
    <source>
        <dbReference type="ARBA" id="ARBA00023239"/>
    </source>
</evidence>
<evidence type="ECO:0000256" key="5">
    <source>
        <dbReference type="ARBA" id="ARBA00022793"/>
    </source>
</evidence>
<keyword evidence="4" id="KW-0028">Amino-acid biosynthesis</keyword>
<keyword evidence="5" id="KW-0210">Decarboxylase</keyword>
<dbReference type="InterPro" id="IPR011060">
    <property type="entry name" value="RibuloseP-bd_barrel"/>
</dbReference>
<dbReference type="UniPathway" id="UPA00035">
    <property type="reaction ID" value="UER00043"/>
</dbReference>
<dbReference type="InterPro" id="IPR001468">
    <property type="entry name" value="Indole-3-GlycerolPSynthase_CS"/>
</dbReference>
<reference evidence="10" key="1">
    <citation type="journal article" date="2014" name="Front. Microbiol.">
        <title>High frequency of phylogenetically diverse reductive dehalogenase-homologous genes in deep subseafloor sedimentary metagenomes.</title>
        <authorList>
            <person name="Kawai M."/>
            <person name="Futagami T."/>
            <person name="Toyoda A."/>
            <person name="Takaki Y."/>
            <person name="Nishi S."/>
            <person name="Hori S."/>
            <person name="Arai W."/>
            <person name="Tsubouchi T."/>
            <person name="Morono Y."/>
            <person name="Uchiyama I."/>
            <person name="Ito T."/>
            <person name="Fujiyama A."/>
            <person name="Inagaki F."/>
            <person name="Takami H."/>
        </authorList>
    </citation>
    <scope>NUCLEOTIDE SEQUENCE</scope>
    <source>
        <strain evidence="10">Expedition CK06-06</strain>
    </source>
</reference>
<dbReference type="Pfam" id="PF00218">
    <property type="entry name" value="IGPS"/>
    <property type="match status" value="1"/>
</dbReference>
<evidence type="ECO:0000256" key="2">
    <source>
        <dbReference type="ARBA" id="ARBA00004696"/>
    </source>
</evidence>
<protein>
    <recommendedName>
        <fullName evidence="3">indole-3-glycerol-phosphate synthase</fullName>
        <ecNumber evidence="3">4.1.1.48</ecNumber>
    </recommendedName>
</protein>
<evidence type="ECO:0000256" key="3">
    <source>
        <dbReference type="ARBA" id="ARBA00012362"/>
    </source>
</evidence>
<evidence type="ECO:0000259" key="9">
    <source>
        <dbReference type="Pfam" id="PF00218"/>
    </source>
</evidence>
<evidence type="ECO:0000256" key="6">
    <source>
        <dbReference type="ARBA" id="ARBA00022822"/>
    </source>
</evidence>
<comment type="pathway">
    <text evidence="2">Amino-acid biosynthesis; L-tryptophan biosynthesis; L-tryptophan from chorismate: step 4/5.</text>
</comment>
<dbReference type="HAMAP" id="MF_00134_B">
    <property type="entry name" value="IGPS_B"/>
    <property type="match status" value="1"/>
</dbReference>